<dbReference type="SUPFAM" id="SSF51182">
    <property type="entry name" value="RmlC-like cupins"/>
    <property type="match status" value="1"/>
</dbReference>
<dbReference type="EMBL" id="AZHE01000002">
    <property type="protein sequence ID" value="KHO00469.1"/>
    <property type="molecule type" value="Genomic_DNA"/>
</dbReference>
<name>A0A0B2X2G8_METAS</name>
<dbReference type="GeneID" id="63735702"/>
<dbReference type="Gene3D" id="2.60.120.10">
    <property type="entry name" value="Jelly Rolls"/>
    <property type="match status" value="1"/>
</dbReference>
<dbReference type="InterPro" id="IPR009327">
    <property type="entry name" value="Cupin_DUF985"/>
</dbReference>
<accession>A0A0B2X2G8</accession>
<keyword evidence="4" id="KW-1185">Reference proteome</keyword>
<evidence type="ECO:0000313" key="4">
    <source>
        <dbReference type="Proteomes" id="UP000030816"/>
    </source>
</evidence>
<gene>
    <name evidence="3" type="ORF">MAM_01247</name>
</gene>
<dbReference type="InterPro" id="IPR039935">
    <property type="entry name" value="YML079W-like"/>
</dbReference>
<dbReference type="HOGENOM" id="CLU_088365_1_0_1"/>
<feature type="domain" description="DUF985" evidence="2">
    <location>
        <begin position="101"/>
        <end position="233"/>
    </location>
</feature>
<reference evidence="3 4" key="1">
    <citation type="journal article" date="2014" name="Proc. Natl. Acad. Sci. U.S.A.">
        <title>Trajectory and genomic determinants of fungal-pathogen speciation and host adaptation.</title>
        <authorList>
            <person name="Hu X."/>
            <person name="Xiao G."/>
            <person name="Zheng P."/>
            <person name="Shang Y."/>
            <person name="Su Y."/>
            <person name="Zhang X."/>
            <person name="Liu X."/>
            <person name="Zhan S."/>
            <person name="St Leger R.J."/>
            <person name="Wang C."/>
        </authorList>
    </citation>
    <scope>NUCLEOTIDE SEQUENCE [LARGE SCALE GENOMIC DNA]</scope>
    <source>
        <strain evidence="3 4">ARSEF 1941</strain>
    </source>
</reference>
<dbReference type="CDD" id="cd06121">
    <property type="entry name" value="cupin_YML079wp"/>
    <property type="match status" value="1"/>
</dbReference>
<dbReference type="Proteomes" id="UP000030816">
    <property type="component" value="Unassembled WGS sequence"/>
</dbReference>
<dbReference type="PANTHER" id="PTHR33387">
    <property type="entry name" value="RMLC-LIKE JELLY ROLL FOLD PROTEIN"/>
    <property type="match status" value="1"/>
</dbReference>
<feature type="region of interest" description="Disordered" evidence="1">
    <location>
        <begin position="1"/>
        <end position="26"/>
    </location>
</feature>
<sequence>MSQSRAAPAPPDDHHKTPPPRSRGLIPKHLVSQLSKKTTRPGNPLQSPGVRPDDIVTVTAAAMLLLPHPHHLCAAALAALALLPSGIGAGCPTSPDYTADEVIQKLNLTKNPEKGYFRETYADPDKVGTGGDSRAASTAIYYLLTHEDGQSVWHILDAPEIWHYYAGAPLELSLLSNDSTTKASCEKHTLGPAVLDGQAPQVVIPKDTWQSARSLGDWTLVGTTMTPGFSEKNAVLADDDHQPPVKCC</sequence>
<dbReference type="Pfam" id="PF06172">
    <property type="entry name" value="Cupin_5"/>
    <property type="match status" value="1"/>
</dbReference>
<dbReference type="OrthoDB" id="6614653at2759"/>
<evidence type="ECO:0000313" key="3">
    <source>
        <dbReference type="EMBL" id="KHO00469.1"/>
    </source>
</evidence>
<dbReference type="PANTHER" id="PTHR33387:SF3">
    <property type="entry name" value="DUF985 DOMAIN-CONTAINING PROTEIN"/>
    <property type="match status" value="1"/>
</dbReference>
<dbReference type="InterPro" id="IPR011051">
    <property type="entry name" value="RmlC_Cupin_sf"/>
</dbReference>
<dbReference type="RefSeq" id="XP_040681534.1">
    <property type="nucleotide sequence ID" value="XM_040820046.1"/>
</dbReference>
<dbReference type="InterPro" id="IPR014710">
    <property type="entry name" value="RmlC-like_jellyroll"/>
</dbReference>
<organism evidence="3 4">
    <name type="scientific">Metarhizium album (strain ARSEF 1941)</name>
    <dbReference type="NCBI Taxonomy" id="1081103"/>
    <lineage>
        <taxon>Eukaryota</taxon>
        <taxon>Fungi</taxon>
        <taxon>Dikarya</taxon>
        <taxon>Ascomycota</taxon>
        <taxon>Pezizomycotina</taxon>
        <taxon>Sordariomycetes</taxon>
        <taxon>Hypocreomycetidae</taxon>
        <taxon>Hypocreales</taxon>
        <taxon>Clavicipitaceae</taxon>
        <taxon>Metarhizium</taxon>
    </lineage>
</organism>
<evidence type="ECO:0000256" key="1">
    <source>
        <dbReference type="SAM" id="MobiDB-lite"/>
    </source>
</evidence>
<evidence type="ECO:0000259" key="2">
    <source>
        <dbReference type="Pfam" id="PF06172"/>
    </source>
</evidence>
<protein>
    <submittedName>
        <fullName evidence="3">Cupin family protein</fullName>
    </submittedName>
</protein>
<dbReference type="AlphaFoldDB" id="A0A0B2X2G8"/>
<proteinExistence type="predicted"/>
<comment type="caution">
    <text evidence="3">The sequence shown here is derived from an EMBL/GenBank/DDBJ whole genome shotgun (WGS) entry which is preliminary data.</text>
</comment>